<dbReference type="Gene3D" id="2.130.10.130">
    <property type="entry name" value="Integrin alpha, N-terminal"/>
    <property type="match status" value="1"/>
</dbReference>
<feature type="signal peptide" evidence="1">
    <location>
        <begin position="1"/>
        <end position="20"/>
    </location>
</feature>
<protein>
    <submittedName>
        <fullName evidence="2">VCBS repeat-containing protein</fullName>
    </submittedName>
</protein>
<gene>
    <name evidence="2" type="ORF">Q3O60_06085</name>
</gene>
<proteinExistence type="predicted"/>
<feature type="chain" id="PRO_5045173402" evidence="1">
    <location>
        <begin position="21"/>
        <end position="484"/>
    </location>
</feature>
<sequence length="484" mass="54707">MTFKNLSAGLLLLVFSNALATELDLERVRVQLEHPANGSLMALKEQPYLFASGFNQFQRWLSVINTSDYSVQQLSIPAQAQFFDQARLMGADQTQLVFWATDGLYRADLSDGSYQRLFEVSSVHRVVDPVRLRQRGFVLDLGNGPSDFILPDFDSVKLVRQQSDGSFQQYALQLPSLIQTWAGRRVTYEPRRHFVVDTNGNGLKDVLFVDQGQFLAFEQAEDGSFATTGKVLDWQVPLSNERDADQRNDAGRSYQEQQMDRLFTVQDMNGNGIADLVIEREMLADALDRNNQYRIHYGRQTEHGLEFSAEPDTTVMTDNVPIDVVIGDFNGNGRQDFYIPNTNIGVGTIIRVLLRGNANLDVDFFLMDAAGNYPSRADFRQQARVDVSITNVRFDLPLFQLADLSGLNQKHLLVGESGRLRVYAPDERRLFARRGDRLELELPRDSSGVLITDVTGNGKDDIVLPFDAQDDEAHRNQVHLIFSR</sequence>
<evidence type="ECO:0000313" key="2">
    <source>
        <dbReference type="EMBL" id="MDP4535748.1"/>
    </source>
</evidence>
<dbReference type="SUPFAM" id="SSF69318">
    <property type="entry name" value="Integrin alpha N-terminal domain"/>
    <property type="match status" value="1"/>
</dbReference>
<evidence type="ECO:0000313" key="3">
    <source>
        <dbReference type="Proteomes" id="UP001231616"/>
    </source>
</evidence>
<reference evidence="2 3" key="1">
    <citation type="submission" date="2023-08" db="EMBL/GenBank/DDBJ databases">
        <authorList>
            <person name="Joshi A."/>
            <person name="Thite S."/>
        </authorList>
    </citation>
    <scope>NUCLEOTIDE SEQUENCE [LARGE SCALE GENOMIC DNA]</scope>
    <source>
        <strain evidence="2 3">AC40</strain>
    </source>
</reference>
<dbReference type="InterPro" id="IPR028994">
    <property type="entry name" value="Integrin_alpha_N"/>
</dbReference>
<accession>A0ABT9GXQ8</accession>
<name>A0ABT9GXQ8_9GAMM</name>
<evidence type="ECO:0000256" key="1">
    <source>
        <dbReference type="SAM" id="SignalP"/>
    </source>
</evidence>
<keyword evidence="3" id="KW-1185">Reference proteome</keyword>
<dbReference type="RefSeq" id="WP_305893016.1">
    <property type="nucleotide sequence ID" value="NZ_JAUZVZ010000007.1"/>
</dbReference>
<comment type="caution">
    <text evidence="2">The sequence shown here is derived from an EMBL/GenBank/DDBJ whole genome shotgun (WGS) entry which is preliminary data.</text>
</comment>
<keyword evidence="1" id="KW-0732">Signal</keyword>
<dbReference type="EMBL" id="JAUZVZ010000007">
    <property type="protein sequence ID" value="MDP4535748.1"/>
    <property type="molecule type" value="Genomic_DNA"/>
</dbReference>
<dbReference type="Proteomes" id="UP001231616">
    <property type="component" value="Unassembled WGS sequence"/>
</dbReference>
<organism evidence="2 3">
    <name type="scientific">Alkalimonas collagenimarina</name>
    <dbReference type="NCBI Taxonomy" id="400390"/>
    <lineage>
        <taxon>Bacteria</taxon>
        <taxon>Pseudomonadati</taxon>
        <taxon>Pseudomonadota</taxon>
        <taxon>Gammaproteobacteria</taxon>
        <taxon>Alkalimonas</taxon>
    </lineage>
</organism>